<proteinExistence type="predicted"/>
<dbReference type="Proteomes" id="UP001595868">
    <property type="component" value="Unassembled WGS sequence"/>
</dbReference>
<comment type="caution">
    <text evidence="1">The sequence shown here is derived from an EMBL/GenBank/DDBJ whole genome shotgun (WGS) entry which is preliminary data.</text>
</comment>
<accession>A0ABV8KU11</accession>
<sequence length="45" mass="5203">MSMINRFRSRRDAARRTRAIEKALSAANSPAVREEIRAMAQRHYG</sequence>
<evidence type="ECO:0000313" key="1">
    <source>
        <dbReference type="EMBL" id="MFC4109596.1"/>
    </source>
</evidence>
<protein>
    <submittedName>
        <fullName evidence="1">Uncharacterized protein</fullName>
    </submittedName>
</protein>
<gene>
    <name evidence="1" type="ORF">ACFOX0_27145</name>
</gene>
<evidence type="ECO:0000313" key="2">
    <source>
        <dbReference type="Proteomes" id="UP001595868"/>
    </source>
</evidence>
<dbReference type="EMBL" id="JBHSBN010000026">
    <property type="protein sequence ID" value="MFC4109596.1"/>
    <property type="molecule type" value="Genomic_DNA"/>
</dbReference>
<reference evidence="2" key="1">
    <citation type="journal article" date="2019" name="Int. J. Syst. Evol. Microbiol.">
        <title>The Global Catalogue of Microorganisms (GCM) 10K type strain sequencing project: providing services to taxonomists for standard genome sequencing and annotation.</title>
        <authorList>
            <consortium name="The Broad Institute Genomics Platform"/>
            <consortium name="The Broad Institute Genome Sequencing Center for Infectious Disease"/>
            <person name="Wu L."/>
            <person name="Ma J."/>
        </authorList>
    </citation>
    <scope>NUCLEOTIDE SEQUENCE [LARGE SCALE GENOMIC DNA]</scope>
    <source>
        <strain evidence="2">2902at01</strain>
    </source>
</reference>
<name>A0ABV8KU11_9ACTN</name>
<organism evidence="1 2">
    <name type="scientific">Micromonospora zhanjiangensis</name>
    <dbReference type="NCBI Taxonomy" id="1522057"/>
    <lineage>
        <taxon>Bacteria</taxon>
        <taxon>Bacillati</taxon>
        <taxon>Actinomycetota</taxon>
        <taxon>Actinomycetes</taxon>
        <taxon>Micromonosporales</taxon>
        <taxon>Micromonosporaceae</taxon>
        <taxon>Micromonospora</taxon>
    </lineage>
</organism>
<dbReference type="RefSeq" id="WP_377551151.1">
    <property type="nucleotide sequence ID" value="NZ_JBHSBN010000026.1"/>
</dbReference>
<keyword evidence="2" id="KW-1185">Reference proteome</keyword>